<keyword evidence="2" id="KW-1185">Reference proteome</keyword>
<evidence type="ECO:0000313" key="1">
    <source>
        <dbReference type="EMBL" id="KAJ3804848.1"/>
    </source>
</evidence>
<name>A0ACC1TJR1_9AGAR</name>
<dbReference type="EMBL" id="MU795784">
    <property type="protein sequence ID" value="KAJ3804848.1"/>
    <property type="molecule type" value="Genomic_DNA"/>
</dbReference>
<protein>
    <submittedName>
        <fullName evidence="1">Uncharacterized protein</fullName>
    </submittedName>
</protein>
<gene>
    <name evidence="1" type="ORF">F5876DRAFT_82525</name>
</gene>
<organism evidence="1 2">
    <name type="scientific">Lentinula aff. lateritia</name>
    <dbReference type="NCBI Taxonomy" id="2804960"/>
    <lineage>
        <taxon>Eukaryota</taxon>
        <taxon>Fungi</taxon>
        <taxon>Dikarya</taxon>
        <taxon>Basidiomycota</taxon>
        <taxon>Agaricomycotina</taxon>
        <taxon>Agaricomycetes</taxon>
        <taxon>Agaricomycetidae</taxon>
        <taxon>Agaricales</taxon>
        <taxon>Marasmiineae</taxon>
        <taxon>Omphalotaceae</taxon>
        <taxon>Lentinula</taxon>
    </lineage>
</organism>
<evidence type="ECO:0000313" key="2">
    <source>
        <dbReference type="Proteomes" id="UP001163835"/>
    </source>
</evidence>
<proteinExistence type="predicted"/>
<accession>A0ACC1TJR1</accession>
<reference evidence="1" key="1">
    <citation type="submission" date="2022-09" db="EMBL/GenBank/DDBJ databases">
        <title>A Global Phylogenomic Analysis of the Shiitake Genus Lentinula.</title>
        <authorList>
            <consortium name="DOE Joint Genome Institute"/>
            <person name="Sierra-Patev S."/>
            <person name="Min B."/>
            <person name="Naranjo-Ortiz M."/>
            <person name="Looney B."/>
            <person name="Konkel Z."/>
            <person name="Slot J.C."/>
            <person name="Sakamoto Y."/>
            <person name="Steenwyk J.L."/>
            <person name="Rokas A."/>
            <person name="Carro J."/>
            <person name="Camarero S."/>
            <person name="Ferreira P."/>
            <person name="Molpeceres G."/>
            <person name="Ruiz-Duenas F.J."/>
            <person name="Serrano A."/>
            <person name="Henrissat B."/>
            <person name="Drula E."/>
            <person name="Hughes K.W."/>
            <person name="Mata J.L."/>
            <person name="Ishikawa N.K."/>
            <person name="Vargas-Isla R."/>
            <person name="Ushijima S."/>
            <person name="Smith C.A."/>
            <person name="Ahrendt S."/>
            <person name="Andreopoulos W."/>
            <person name="He G."/>
            <person name="Labutti K."/>
            <person name="Lipzen A."/>
            <person name="Ng V."/>
            <person name="Riley R."/>
            <person name="Sandor L."/>
            <person name="Barry K."/>
            <person name="Martinez A.T."/>
            <person name="Xiao Y."/>
            <person name="Gibbons J.G."/>
            <person name="Terashima K."/>
            <person name="Grigoriev I.V."/>
            <person name="Hibbett D.S."/>
        </authorList>
    </citation>
    <scope>NUCLEOTIDE SEQUENCE</scope>
    <source>
        <strain evidence="1">TMI1499</strain>
    </source>
</reference>
<comment type="caution">
    <text evidence="1">The sequence shown here is derived from an EMBL/GenBank/DDBJ whole genome shotgun (WGS) entry which is preliminary data.</text>
</comment>
<dbReference type="Proteomes" id="UP001163835">
    <property type="component" value="Unassembled WGS sequence"/>
</dbReference>
<sequence length="660" mass="72797">MLDDQDTQAVDRRELAHFQRAQEQEAALAAKHKHAHASPPRDGLTKKRRSAKTRSQPGASDAAAGEVPRVVRLVFPPARPAPPPSFPSPPRPPSSDSVPATRVAPVSRQTGSVQDPEPLVQLADVAGRQTSFATGSAARFAVPIPSAIKGPQEAPSLLTMPPSNRPALVPRVLAQHPYRAENERLVAQVHLLESQLASSRQENLTLASALRDTLMSLEAHQGELEQLRASAALSSQRQEEYDRLMVQVQALQHLLPGPVDKPLVDRFQDFEESHRVACEDRDKYHSRSASSERRNEELEKSLIQQQSLVDESNVLAVRQRKRIEALQEEVHCFRERALFVEKMVREYPEEGLYPVSLPPLAEVQGQLNDTLASLRRVATFAHRLYRSNPATVLHQHNRYMGTIIEAIISFLRHGLDTAEPDIILRSFQLALEFMEAARGVHAELHLRSLSSVQWFFHNAAEREEGTYRLILNHSQFPDDAPFLNAAQHAGFVKPFDNSLEPPLHRQMFALETALPHHGLGSWEDLVPAVPSLDPATQAWEAMMLDLMHFVTDTPSPGSVSYQDVGVDPCGIDSPPPSGDAPLFLPDPMSPASPLLPGPSPPLPPLFGTVATLAINLTGEDDEGIYESPSSRDHCLERELTDADGMEVDEDAPIKSESSVA</sequence>